<dbReference type="RefSeq" id="WP_119838276.1">
    <property type="nucleotide sequence ID" value="NZ_CP060436.1"/>
</dbReference>
<dbReference type="AlphaFoldDB" id="A0A418SJL0"/>
<dbReference type="GO" id="GO:0070475">
    <property type="term" value="P:rRNA base methylation"/>
    <property type="evidence" value="ECO:0007669"/>
    <property type="project" value="UniProtKB-UniRule"/>
</dbReference>
<sequence length="262" mass="28678">MLSYQHIYHAGNPADLHKHALLAVMLARMVAKPKPMTYVETHAGRGLYDLTSVEARKTGEAEAGIGRHAHAFAPDHPYAMALQALRAEKGASAYPGSPLLAAGLLRDCDRLHLAELHPREYAALRQAMGRQVSLGQALLHRQDGFAMAQSVCPPDPRRGLILIDPSYEVKADYDAIPGFVKTLHRKWNVGVIALWYPILRDGRHKDMLTALEALDLPVVLRSELTFPPVRAGHGMVGSGMFIVNTPFGTEDEAARLRGLFAG</sequence>
<dbReference type="SUPFAM" id="SSF53335">
    <property type="entry name" value="S-adenosyl-L-methionine-dependent methyltransferases"/>
    <property type="match status" value="1"/>
</dbReference>
<evidence type="ECO:0000313" key="3">
    <source>
        <dbReference type="Proteomes" id="UP000283786"/>
    </source>
</evidence>
<feature type="binding site" evidence="1">
    <location>
        <position position="97"/>
    </location>
    <ligand>
        <name>S-adenosyl-L-methionine</name>
        <dbReference type="ChEBI" id="CHEBI:59789"/>
    </ligand>
</feature>
<feature type="binding site" evidence="1">
    <location>
        <begin position="143"/>
        <end position="144"/>
    </location>
    <ligand>
        <name>S-adenosyl-L-methionine</name>
        <dbReference type="ChEBI" id="CHEBI:59789"/>
    </ligand>
</feature>
<comment type="similarity">
    <text evidence="1">Belongs to the RlmJ family.</text>
</comment>
<dbReference type="GO" id="GO:0036307">
    <property type="term" value="F:23S rRNA (adenine(2030)-N(6))-methyltransferase activity"/>
    <property type="evidence" value="ECO:0007669"/>
    <property type="project" value="UniProtKB-UniRule"/>
</dbReference>
<dbReference type="KEGG" id="palw:PSAL_031860"/>
<gene>
    <name evidence="1 2" type="primary">rlmJ</name>
    <name evidence="2" type="ORF">PSAL_031860</name>
</gene>
<keyword evidence="1 2" id="KW-0489">Methyltransferase</keyword>
<dbReference type="EC" id="2.1.1.266" evidence="1"/>
<dbReference type="Gene3D" id="3.40.50.150">
    <property type="entry name" value="Vaccinia Virus protein VP39"/>
    <property type="match status" value="1"/>
</dbReference>
<feature type="binding site" evidence="1">
    <location>
        <position position="164"/>
    </location>
    <ligand>
        <name>S-adenosyl-L-methionine</name>
        <dbReference type="ChEBI" id="CHEBI:59789"/>
    </ligand>
</feature>
<dbReference type="Pfam" id="PF04378">
    <property type="entry name" value="RsmJ"/>
    <property type="match status" value="1"/>
</dbReference>
<feature type="binding site" evidence="1">
    <location>
        <position position="42"/>
    </location>
    <ligand>
        <name>S-adenosyl-L-methionine</name>
        <dbReference type="ChEBI" id="CHEBI:59789"/>
    </ligand>
</feature>
<feature type="binding site" evidence="1">
    <location>
        <position position="19"/>
    </location>
    <ligand>
        <name>S-adenosyl-L-methionine</name>
        <dbReference type="ChEBI" id="CHEBI:59789"/>
    </ligand>
</feature>
<protein>
    <recommendedName>
        <fullName evidence="1">Ribosomal RNA large subunit methyltransferase J</fullName>
        <ecNumber evidence="1">2.1.1.266</ecNumber>
    </recommendedName>
    <alternativeName>
        <fullName evidence="1">23S rRNA (adenine(2030)-N6)-methyltransferase</fullName>
    </alternativeName>
    <alternativeName>
        <fullName evidence="1">23S rRNA m6A2030 methyltransferase</fullName>
    </alternativeName>
</protein>
<dbReference type="PANTHER" id="PTHR37426:SF1">
    <property type="entry name" value="RIBOSOMAL RNA LARGE SUBUNIT METHYLTRANSFERASE J"/>
    <property type="match status" value="1"/>
</dbReference>
<dbReference type="Proteomes" id="UP000283786">
    <property type="component" value="Chromosome"/>
</dbReference>
<feature type="active site" description="Proton acceptor" evidence="1">
    <location>
        <position position="164"/>
    </location>
</feature>
<dbReference type="HAMAP" id="MF_00934">
    <property type="entry name" value="23SrRNA_methyltr_J"/>
    <property type="match status" value="1"/>
</dbReference>
<dbReference type="InterPro" id="IPR029063">
    <property type="entry name" value="SAM-dependent_MTases_sf"/>
</dbReference>
<keyword evidence="3" id="KW-1185">Reference proteome</keyword>
<dbReference type="GO" id="GO:0003723">
    <property type="term" value="F:RNA binding"/>
    <property type="evidence" value="ECO:0007669"/>
    <property type="project" value="UniProtKB-UniRule"/>
</dbReference>
<evidence type="ECO:0000313" key="2">
    <source>
        <dbReference type="EMBL" id="QPM91924.1"/>
    </source>
</evidence>
<comment type="subunit">
    <text evidence="1">Monomer.</text>
</comment>
<proteinExistence type="inferred from homology"/>
<feature type="binding site" evidence="1">
    <location>
        <position position="115"/>
    </location>
    <ligand>
        <name>S-adenosyl-L-methionine</name>
        <dbReference type="ChEBI" id="CHEBI:59789"/>
    </ligand>
</feature>
<dbReference type="OrthoDB" id="9791274at2"/>
<dbReference type="InterPro" id="IPR007473">
    <property type="entry name" value="RlmJ"/>
</dbReference>
<reference evidence="2 3" key="1">
    <citation type="submission" date="2020-08" db="EMBL/GenBank/DDBJ databases">
        <title>Genome sequence of Rhodobacteraceae bacterium Lw-13e.</title>
        <authorList>
            <person name="Poehlein A."/>
            <person name="Wolter L."/>
            <person name="Daniel R."/>
            <person name="Brinkhoff T."/>
        </authorList>
    </citation>
    <scope>NUCLEOTIDE SEQUENCE [LARGE SCALE GENOMIC DNA]</scope>
    <source>
        <strain evidence="2 3">Lw-13e</strain>
    </source>
</reference>
<evidence type="ECO:0000256" key="1">
    <source>
        <dbReference type="HAMAP-Rule" id="MF_00934"/>
    </source>
</evidence>
<accession>A0A418SJL0</accession>
<dbReference type="GO" id="GO:0005829">
    <property type="term" value="C:cytosol"/>
    <property type="evidence" value="ECO:0007669"/>
    <property type="project" value="TreeGrafter"/>
</dbReference>
<keyword evidence="1" id="KW-0949">S-adenosyl-L-methionine</keyword>
<feature type="site" description="Interaction with substrate rRNA" evidence="1">
    <location>
        <position position="4"/>
    </location>
</feature>
<comment type="function">
    <text evidence="1">Specifically methylates the adenine in position 2030 of 23S rRNA.</text>
</comment>
<name>A0A418SJL0_9RHOB</name>
<organism evidence="2 3">
    <name type="scientific">Pseudooceanicola algae</name>
    <dbReference type="NCBI Taxonomy" id="1537215"/>
    <lineage>
        <taxon>Bacteria</taxon>
        <taxon>Pseudomonadati</taxon>
        <taxon>Pseudomonadota</taxon>
        <taxon>Alphaproteobacteria</taxon>
        <taxon>Rhodobacterales</taxon>
        <taxon>Paracoccaceae</taxon>
        <taxon>Pseudooceanicola</taxon>
    </lineage>
</organism>
<keyword evidence="1" id="KW-0694">RNA-binding</keyword>
<keyword evidence="1" id="KW-0698">rRNA processing</keyword>
<dbReference type="EMBL" id="CP060436">
    <property type="protein sequence ID" value="QPM91924.1"/>
    <property type="molecule type" value="Genomic_DNA"/>
</dbReference>
<dbReference type="PANTHER" id="PTHR37426">
    <property type="entry name" value="RIBOSOMAL RNA LARGE SUBUNIT METHYLTRANSFERASE J"/>
    <property type="match status" value="1"/>
</dbReference>
<keyword evidence="1 2" id="KW-0808">Transferase</keyword>
<comment type="catalytic activity">
    <reaction evidence="1">
        <text>adenosine(2030) in 23S rRNA + S-adenosyl-L-methionine = N(6)-methyladenosine(2030) in 23S rRNA + S-adenosyl-L-homocysteine + H(+)</text>
        <dbReference type="Rhea" id="RHEA:43736"/>
        <dbReference type="Rhea" id="RHEA-COMP:10668"/>
        <dbReference type="Rhea" id="RHEA-COMP:10669"/>
        <dbReference type="ChEBI" id="CHEBI:15378"/>
        <dbReference type="ChEBI" id="CHEBI:57856"/>
        <dbReference type="ChEBI" id="CHEBI:59789"/>
        <dbReference type="ChEBI" id="CHEBI:74411"/>
        <dbReference type="ChEBI" id="CHEBI:74449"/>
        <dbReference type="EC" id="2.1.1.266"/>
    </reaction>
</comment>